<dbReference type="STRING" id="641025.SAMN05421507_10713"/>
<keyword evidence="2" id="KW-1185">Reference proteome</keyword>
<evidence type="ECO:0000313" key="1">
    <source>
        <dbReference type="EMBL" id="SDP31218.1"/>
    </source>
</evidence>
<evidence type="ECO:0000313" key="2">
    <source>
        <dbReference type="Proteomes" id="UP000199691"/>
    </source>
</evidence>
<dbReference type="EMBL" id="FNIX01000007">
    <property type="protein sequence ID" value="SDP31218.1"/>
    <property type="molecule type" value="Genomic_DNA"/>
</dbReference>
<name>A0A1H0RQE6_9PSEU</name>
<protein>
    <recommendedName>
        <fullName evidence="3">DUF4267 domain-containing protein</fullName>
    </recommendedName>
</protein>
<sequence length="125" mass="12726">MSEKSRSVVATRVLGAVTAVYSAAPVVSPRVLAKPTRLTTSRGAVSAPVRTLVAAIGARDVAIGTAMMLAKPGGSLRAAVMTRVAADLADAAVFGLTLPDHTARRKVAAFAPCWAALCGVSGLRR</sequence>
<reference evidence="2" key="1">
    <citation type="submission" date="2016-10" db="EMBL/GenBank/DDBJ databases">
        <authorList>
            <person name="Varghese N."/>
            <person name="Submissions S."/>
        </authorList>
    </citation>
    <scope>NUCLEOTIDE SEQUENCE [LARGE SCALE GENOMIC DNA]</scope>
    <source>
        <strain evidence="2">CGMCC 4.6609</strain>
    </source>
</reference>
<dbReference type="Proteomes" id="UP000199691">
    <property type="component" value="Unassembled WGS sequence"/>
</dbReference>
<proteinExistence type="predicted"/>
<dbReference type="RefSeq" id="WP_090098745.1">
    <property type="nucleotide sequence ID" value="NZ_FNIX01000007.1"/>
</dbReference>
<evidence type="ECO:0008006" key="3">
    <source>
        <dbReference type="Google" id="ProtNLM"/>
    </source>
</evidence>
<accession>A0A1H0RQE6</accession>
<gene>
    <name evidence="1" type="ORF">SAMN05421507_10713</name>
</gene>
<dbReference type="OrthoDB" id="3436761at2"/>
<organism evidence="1 2">
    <name type="scientific">Lentzea jiangxiensis</name>
    <dbReference type="NCBI Taxonomy" id="641025"/>
    <lineage>
        <taxon>Bacteria</taxon>
        <taxon>Bacillati</taxon>
        <taxon>Actinomycetota</taxon>
        <taxon>Actinomycetes</taxon>
        <taxon>Pseudonocardiales</taxon>
        <taxon>Pseudonocardiaceae</taxon>
        <taxon>Lentzea</taxon>
    </lineage>
</organism>
<dbReference type="AlphaFoldDB" id="A0A1H0RQE6"/>